<organism evidence="1 2">
    <name type="scientific">Castanea mollissima</name>
    <name type="common">Chinese chestnut</name>
    <dbReference type="NCBI Taxonomy" id="60419"/>
    <lineage>
        <taxon>Eukaryota</taxon>
        <taxon>Viridiplantae</taxon>
        <taxon>Streptophyta</taxon>
        <taxon>Embryophyta</taxon>
        <taxon>Tracheophyta</taxon>
        <taxon>Spermatophyta</taxon>
        <taxon>Magnoliopsida</taxon>
        <taxon>eudicotyledons</taxon>
        <taxon>Gunneridae</taxon>
        <taxon>Pentapetalae</taxon>
        <taxon>rosids</taxon>
        <taxon>fabids</taxon>
        <taxon>Fagales</taxon>
        <taxon>Fagaceae</taxon>
        <taxon>Castanea</taxon>
    </lineage>
</organism>
<name>A0A8J4Q9P0_9ROSI</name>
<dbReference type="InterPro" id="IPR035897">
    <property type="entry name" value="Toll_tir_struct_dom_sf"/>
</dbReference>
<sequence>MLSEVANFSGWHLQDRPEAEVIEDVVKVILNKLNIDNVFTNNTGTEAIQGIVLTNIERLWTDTKSWEMLKKLTVLNLEVIKKSTQGLSPNYYGERYDVVFPGSEIPEWFNHQ</sequence>
<keyword evidence="2" id="KW-1185">Reference proteome</keyword>
<gene>
    <name evidence="1" type="ORF">CMV_027475</name>
</gene>
<protein>
    <submittedName>
        <fullName evidence="1">Uncharacterized protein</fullName>
    </submittedName>
</protein>
<accession>A0A8J4Q9P0</accession>
<dbReference type="AlphaFoldDB" id="A0A8J4Q9P0"/>
<dbReference type="Proteomes" id="UP000737018">
    <property type="component" value="Unassembled WGS sequence"/>
</dbReference>
<dbReference type="Gene3D" id="3.40.50.10140">
    <property type="entry name" value="Toll/interleukin-1 receptor homology (TIR) domain"/>
    <property type="match status" value="1"/>
</dbReference>
<proteinExistence type="predicted"/>
<dbReference type="EMBL" id="JRKL02009666">
    <property type="protein sequence ID" value="KAF3946235.1"/>
    <property type="molecule type" value="Genomic_DNA"/>
</dbReference>
<evidence type="ECO:0000313" key="1">
    <source>
        <dbReference type="EMBL" id="KAF3946235.1"/>
    </source>
</evidence>
<evidence type="ECO:0000313" key="2">
    <source>
        <dbReference type="Proteomes" id="UP000737018"/>
    </source>
</evidence>
<comment type="caution">
    <text evidence="1">The sequence shown here is derived from an EMBL/GenBank/DDBJ whole genome shotgun (WGS) entry which is preliminary data.</text>
</comment>
<reference evidence="1" key="1">
    <citation type="submission" date="2020-03" db="EMBL/GenBank/DDBJ databases">
        <title>Castanea mollissima Vanexum genome sequencing.</title>
        <authorList>
            <person name="Staton M."/>
        </authorList>
    </citation>
    <scope>NUCLEOTIDE SEQUENCE</scope>
    <source>
        <tissue evidence="1">Leaf</tissue>
    </source>
</reference>
<feature type="non-terminal residue" evidence="1">
    <location>
        <position position="1"/>
    </location>
</feature>